<reference evidence="1 2" key="1">
    <citation type="submission" date="2019-05" db="EMBL/GenBank/DDBJ databases">
        <title>Another draft genome of Portunus trituberculatus and its Hox gene families provides insights of decapod evolution.</title>
        <authorList>
            <person name="Jeong J.-H."/>
            <person name="Song I."/>
            <person name="Kim S."/>
            <person name="Choi T."/>
            <person name="Kim D."/>
            <person name="Ryu S."/>
            <person name="Kim W."/>
        </authorList>
    </citation>
    <scope>NUCLEOTIDE SEQUENCE [LARGE SCALE GENOMIC DNA]</scope>
    <source>
        <tissue evidence="1">Muscle</tissue>
    </source>
</reference>
<organism evidence="1 2">
    <name type="scientific">Portunus trituberculatus</name>
    <name type="common">Swimming crab</name>
    <name type="synonym">Neptunus trituberculatus</name>
    <dbReference type="NCBI Taxonomy" id="210409"/>
    <lineage>
        <taxon>Eukaryota</taxon>
        <taxon>Metazoa</taxon>
        <taxon>Ecdysozoa</taxon>
        <taxon>Arthropoda</taxon>
        <taxon>Crustacea</taxon>
        <taxon>Multicrustacea</taxon>
        <taxon>Malacostraca</taxon>
        <taxon>Eumalacostraca</taxon>
        <taxon>Eucarida</taxon>
        <taxon>Decapoda</taxon>
        <taxon>Pleocyemata</taxon>
        <taxon>Brachyura</taxon>
        <taxon>Eubrachyura</taxon>
        <taxon>Portunoidea</taxon>
        <taxon>Portunidae</taxon>
        <taxon>Portuninae</taxon>
        <taxon>Portunus</taxon>
    </lineage>
</organism>
<dbReference type="EMBL" id="VSRR010019415">
    <property type="protein sequence ID" value="MPC62203.1"/>
    <property type="molecule type" value="Genomic_DNA"/>
</dbReference>
<name>A0A5B7GWZ0_PORTR</name>
<proteinExistence type="predicted"/>
<evidence type="ECO:0000313" key="1">
    <source>
        <dbReference type="EMBL" id="MPC62203.1"/>
    </source>
</evidence>
<comment type="caution">
    <text evidence="1">The sequence shown here is derived from an EMBL/GenBank/DDBJ whole genome shotgun (WGS) entry which is preliminary data.</text>
</comment>
<dbReference type="AlphaFoldDB" id="A0A5B7GWZ0"/>
<dbReference type="Proteomes" id="UP000324222">
    <property type="component" value="Unassembled WGS sequence"/>
</dbReference>
<protein>
    <submittedName>
        <fullName evidence="1">Uncharacterized protein</fullName>
    </submittedName>
</protein>
<accession>A0A5B7GWZ0</accession>
<evidence type="ECO:0000313" key="2">
    <source>
        <dbReference type="Proteomes" id="UP000324222"/>
    </source>
</evidence>
<sequence length="107" mass="11578">MRPSTERVNYQYNHGNTLGNSDNFVQNLFSVAEISTASFTRPWQELLGIDRRQTEGIIVPESRTGAAVTPMALAPDPLVLGRVFCAHLGRLVREVPAGPPATEGTGS</sequence>
<keyword evidence="2" id="KW-1185">Reference proteome</keyword>
<gene>
    <name evidence="1" type="ORF">E2C01_056286</name>
</gene>